<reference evidence="3 4" key="1">
    <citation type="submission" date="2019-06" db="EMBL/GenBank/DDBJ databases">
        <title>Sequencing the genomes of 1000 actinobacteria strains.</title>
        <authorList>
            <person name="Klenk H.-P."/>
        </authorList>
    </citation>
    <scope>NUCLEOTIDE SEQUENCE [LARGE SCALE GENOMIC DNA]</scope>
    <source>
        <strain evidence="3 4">DSM 10596</strain>
    </source>
</reference>
<protein>
    <submittedName>
        <fullName evidence="3">Tfp pilus assembly protein PilN</fullName>
    </submittedName>
</protein>
<feature type="region of interest" description="Disordered" evidence="1">
    <location>
        <begin position="242"/>
        <end position="263"/>
    </location>
</feature>
<name>A0A542SMA4_9MICO</name>
<evidence type="ECO:0000313" key="3">
    <source>
        <dbReference type="EMBL" id="TQK75605.1"/>
    </source>
</evidence>
<dbReference type="AlphaFoldDB" id="A0A542SMA4"/>
<dbReference type="RefSeq" id="WP_142110991.1">
    <property type="nucleotide sequence ID" value="NZ_BAAATB010000003.1"/>
</dbReference>
<feature type="compositionally biased region" description="Low complexity" evidence="1">
    <location>
        <begin position="14"/>
        <end position="31"/>
    </location>
</feature>
<keyword evidence="2" id="KW-1133">Transmembrane helix</keyword>
<keyword evidence="2" id="KW-0812">Transmembrane</keyword>
<keyword evidence="2" id="KW-0472">Membrane</keyword>
<evidence type="ECO:0000256" key="2">
    <source>
        <dbReference type="SAM" id="Phobius"/>
    </source>
</evidence>
<evidence type="ECO:0000313" key="4">
    <source>
        <dbReference type="Proteomes" id="UP000316181"/>
    </source>
</evidence>
<dbReference type="EMBL" id="VFNV01000001">
    <property type="protein sequence ID" value="TQK75605.1"/>
    <property type="molecule type" value="Genomic_DNA"/>
</dbReference>
<organism evidence="3 4">
    <name type="scientific">Rarobacter incanus</name>
    <dbReference type="NCBI Taxonomy" id="153494"/>
    <lineage>
        <taxon>Bacteria</taxon>
        <taxon>Bacillati</taxon>
        <taxon>Actinomycetota</taxon>
        <taxon>Actinomycetes</taxon>
        <taxon>Micrococcales</taxon>
        <taxon>Rarobacteraceae</taxon>
        <taxon>Rarobacter</taxon>
    </lineage>
</organism>
<evidence type="ECO:0000256" key="1">
    <source>
        <dbReference type="SAM" id="MobiDB-lite"/>
    </source>
</evidence>
<proteinExistence type="predicted"/>
<feature type="transmembrane region" description="Helical" evidence="2">
    <location>
        <begin position="56"/>
        <end position="78"/>
    </location>
</feature>
<gene>
    <name evidence="3" type="ORF">FB389_0235</name>
</gene>
<dbReference type="Proteomes" id="UP000316181">
    <property type="component" value="Unassembled WGS sequence"/>
</dbReference>
<keyword evidence="4" id="KW-1185">Reference proteome</keyword>
<dbReference type="OrthoDB" id="5196233at2"/>
<comment type="caution">
    <text evidence="3">The sequence shown here is derived from an EMBL/GenBank/DDBJ whole genome shotgun (WGS) entry which is preliminary data.</text>
</comment>
<feature type="compositionally biased region" description="Basic residues" evidence="1">
    <location>
        <begin position="1"/>
        <end position="11"/>
    </location>
</feature>
<feature type="region of interest" description="Disordered" evidence="1">
    <location>
        <begin position="1"/>
        <end position="41"/>
    </location>
</feature>
<accession>A0A542SMA4</accession>
<sequence>MDLSFGKKKKKSGPDQPAAAGPEQQGAAFAPTGLPQVDLLPPEVRDGRRLGARRRILTYAVLGVLAAVVLAIGGTYVVKLTADNRLEDANNRSTQLAAEKKKYSEVVGVIKSIDSTKKVRDFSVVTEINWADYIDAIASQLPDGVTIDSFDIEEASPTDSAPDASDPTLATGLGTITFVATSPSLPDASDWADALNIVPGLQDATIIDSSLAESVSGSGSAKATYSVNVSVQVNAEALAHREFNDTEVSTDGSTSSDKDGDNK</sequence>